<keyword evidence="4" id="KW-1185">Reference proteome</keyword>
<dbReference type="PANTHER" id="PTHR43639">
    <property type="entry name" value="OXIDOREDUCTASE, SHORT-CHAIN DEHYDROGENASE/REDUCTASE FAMILY (AFU_ORTHOLOGUE AFUA_5G02870)"/>
    <property type="match status" value="1"/>
</dbReference>
<name>A0ABV7SWU1_9SPHN</name>
<evidence type="ECO:0000256" key="1">
    <source>
        <dbReference type="ARBA" id="ARBA00006484"/>
    </source>
</evidence>
<proteinExistence type="inferred from homology"/>
<dbReference type="Pfam" id="PF13561">
    <property type="entry name" value="adh_short_C2"/>
    <property type="match status" value="1"/>
</dbReference>
<keyword evidence="2 3" id="KW-0560">Oxidoreductase</keyword>
<organism evidence="3 4">
    <name type="scientific">Sphingomonas hylomeconis</name>
    <dbReference type="NCBI Taxonomy" id="1395958"/>
    <lineage>
        <taxon>Bacteria</taxon>
        <taxon>Pseudomonadati</taxon>
        <taxon>Pseudomonadota</taxon>
        <taxon>Alphaproteobacteria</taxon>
        <taxon>Sphingomonadales</taxon>
        <taxon>Sphingomonadaceae</taxon>
        <taxon>Sphingomonas</taxon>
    </lineage>
</organism>
<dbReference type="Gene3D" id="3.40.50.720">
    <property type="entry name" value="NAD(P)-binding Rossmann-like Domain"/>
    <property type="match status" value="1"/>
</dbReference>
<dbReference type="EC" id="1.1.1.-" evidence="3"/>
<reference evidence="4" key="1">
    <citation type="journal article" date="2019" name="Int. J. Syst. Evol. Microbiol.">
        <title>The Global Catalogue of Microorganisms (GCM) 10K type strain sequencing project: providing services to taxonomists for standard genome sequencing and annotation.</title>
        <authorList>
            <consortium name="The Broad Institute Genomics Platform"/>
            <consortium name="The Broad Institute Genome Sequencing Center for Infectious Disease"/>
            <person name="Wu L."/>
            <person name="Ma J."/>
        </authorList>
    </citation>
    <scope>NUCLEOTIDE SEQUENCE [LARGE SCALE GENOMIC DNA]</scope>
    <source>
        <strain evidence="4">KCTC 42739</strain>
    </source>
</reference>
<dbReference type="PRINTS" id="PR00080">
    <property type="entry name" value="SDRFAMILY"/>
</dbReference>
<dbReference type="SUPFAM" id="SSF51735">
    <property type="entry name" value="NAD(P)-binding Rossmann-fold domains"/>
    <property type="match status" value="1"/>
</dbReference>
<sequence>MPKVDRRLVAISGIGSAFGLAIARRFLSAGANVHGCDCDPAGLAEAAALGCHVAEVDLVDRPAARAWIARVEHDAGRAIDVLVNNAGGVAGQSHQRFDRVSDADWDTVIAVNLGAAMALSQAALGGMTRAGRGAIVNIASGAALRASMTGIQAYATAKHALLGLTRQLAHEFGPHGIRVNAVAPGLVITNAATQQQWQGYGDAGQDAILGGIALRRLGTPDDIARAVSFLASDDADFITGEILSVDGGR</sequence>
<protein>
    <submittedName>
        <fullName evidence="3">SDR family NAD(P)-dependent oxidoreductase</fullName>
        <ecNumber evidence="3">1.1.1.-</ecNumber>
    </submittedName>
</protein>
<dbReference type="GO" id="GO:0016491">
    <property type="term" value="F:oxidoreductase activity"/>
    <property type="evidence" value="ECO:0007669"/>
    <property type="project" value="UniProtKB-KW"/>
</dbReference>
<dbReference type="CDD" id="cd05233">
    <property type="entry name" value="SDR_c"/>
    <property type="match status" value="1"/>
</dbReference>
<dbReference type="RefSeq" id="WP_261292685.1">
    <property type="nucleotide sequence ID" value="NZ_JANQBK010000001.1"/>
</dbReference>
<evidence type="ECO:0000313" key="3">
    <source>
        <dbReference type="EMBL" id="MFC3581459.1"/>
    </source>
</evidence>
<comment type="similarity">
    <text evidence="1">Belongs to the short-chain dehydrogenases/reductases (SDR) family.</text>
</comment>
<dbReference type="InterPro" id="IPR036291">
    <property type="entry name" value="NAD(P)-bd_dom_sf"/>
</dbReference>
<dbReference type="PRINTS" id="PR00081">
    <property type="entry name" value="GDHRDH"/>
</dbReference>
<accession>A0ABV7SWU1</accession>
<dbReference type="PANTHER" id="PTHR43639:SF1">
    <property type="entry name" value="SHORT-CHAIN DEHYDROGENASE_REDUCTASE FAMILY PROTEIN"/>
    <property type="match status" value="1"/>
</dbReference>
<comment type="caution">
    <text evidence="3">The sequence shown here is derived from an EMBL/GenBank/DDBJ whole genome shotgun (WGS) entry which is preliminary data.</text>
</comment>
<evidence type="ECO:0000313" key="4">
    <source>
        <dbReference type="Proteomes" id="UP001595713"/>
    </source>
</evidence>
<dbReference type="Proteomes" id="UP001595713">
    <property type="component" value="Unassembled WGS sequence"/>
</dbReference>
<evidence type="ECO:0000256" key="2">
    <source>
        <dbReference type="ARBA" id="ARBA00023002"/>
    </source>
</evidence>
<dbReference type="EMBL" id="JBHRXP010000007">
    <property type="protein sequence ID" value="MFC3581459.1"/>
    <property type="molecule type" value="Genomic_DNA"/>
</dbReference>
<gene>
    <name evidence="3" type="ORF">ACFONA_14905</name>
</gene>
<dbReference type="InterPro" id="IPR002347">
    <property type="entry name" value="SDR_fam"/>
</dbReference>